<feature type="region of interest" description="Disordered" evidence="5">
    <location>
        <begin position="233"/>
        <end position="295"/>
    </location>
</feature>
<gene>
    <name evidence="7" type="ORF">SAMN05421819_1761</name>
</gene>
<organism evidence="7 8">
    <name type="scientific">Bryocella elongata</name>
    <dbReference type="NCBI Taxonomy" id="863522"/>
    <lineage>
        <taxon>Bacteria</taxon>
        <taxon>Pseudomonadati</taxon>
        <taxon>Acidobacteriota</taxon>
        <taxon>Terriglobia</taxon>
        <taxon>Terriglobales</taxon>
        <taxon>Acidobacteriaceae</taxon>
        <taxon>Bryocella</taxon>
    </lineage>
</organism>
<dbReference type="RefSeq" id="WP_103932650.1">
    <property type="nucleotide sequence ID" value="NZ_FNVA01000002.1"/>
</dbReference>
<dbReference type="PANTHER" id="PTHR40394:SF2">
    <property type="entry name" value="QUINOL:CYTOCHROME C OXIDOREDUCTASE MEMBRANE PROTEIN"/>
    <property type="match status" value="1"/>
</dbReference>
<feature type="domain" description="Cytochrome c" evidence="6">
    <location>
        <begin position="292"/>
        <end position="373"/>
    </location>
</feature>
<dbReference type="GO" id="GO:0020037">
    <property type="term" value="F:heme binding"/>
    <property type="evidence" value="ECO:0007669"/>
    <property type="project" value="InterPro"/>
</dbReference>
<keyword evidence="3 4" id="KW-0408">Iron</keyword>
<dbReference type="Pfam" id="PF00034">
    <property type="entry name" value="Cytochrom_C"/>
    <property type="match status" value="1"/>
</dbReference>
<evidence type="ECO:0000256" key="3">
    <source>
        <dbReference type="ARBA" id="ARBA00023004"/>
    </source>
</evidence>
<keyword evidence="1 4" id="KW-0349">Heme</keyword>
<evidence type="ECO:0000313" key="8">
    <source>
        <dbReference type="Proteomes" id="UP000236728"/>
    </source>
</evidence>
<evidence type="ECO:0000259" key="6">
    <source>
        <dbReference type="PROSITE" id="PS51007"/>
    </source>
</evidence>
<dbReference type="OrthoDB" id="9773456at2"/>
<dbReference type="EMBL" id="FNVA01000002">
    <property type="protein sequence ID" value="SEG03400.1"/>
    <property type="molecule type" value="Genomic_DNA"/>
</dbReference>
<dbReference type="Gene3D" id="1.10.760.10">
    <property type="entry name" value="Cytochrome c-like domain"/>
    <property type="match status" value="2"/>
</dbReference>
<evidence type="ECO:0000256" key="1">
    <source>
        <dbReference type="ARBA" id="ARBA00022617"/>
    </source>
</evidence>
<dbReference type="InterPro" id="IPR009056">
    <property type="entry name" value="Cyt_c-like_dom"/>
</dbReference>
<feature type="domain" description="Cytochrome c" evidence="6">
    <location>
        <begin position="95"/>
        <end position="180"/>
    </location>
</feature>
<dbReference type="AlphaFoldDB" id="A0A1H5WVZ2"/>
<dbReference type="SUPFAM" id="SSF46626">
    <property type="entry name" value="Cytochrome c"/>
    <property type="match status" value="2"/>
</dbReference>
<name>A0A1H5WVZ2_9BACT</name>
<evidence type="ECO:0000256" key="4">
    <source>
        <dbReference type="PROSITE-ProRule" id="PRU00433"/>
    </source>
</evidence>
<dbReference type="InterPro" id="IPR036909">
    <property type="entry name" value="Cyt_c-like_dom_sf"/>
</dbReference>
<evidence type="ECO:0000313" key="7">
    <source>
        <dbReference type="EMBL" id="SEG03400.1"/>
    </source>
</evidence>
<reference evidence="7 8" key="1">
    <citation type="submission" date="2016-10" db="EMBL/GenBank/DDBJ databases">
        <authorList>
            <person name="de Groot N.N."/>
        </authorList>
    </citation>
    <scope>NUCLEOTIDE SEQUENCE [LARGE SCALE GENOMIC DNA]</scope>
    <source>
        <strain evidence="7 8">DSM 22489</strain>
    </source>
</reference>
<proteinExistence type="predicted"/>
<sequence length="377" mass="39884">MNLTQSSKTQRATAAIALLASVTLAGCRQDMHDQPKFFPQRGTTFYADGRSVRPQEAGTVAREQGDPTSYLLTGMIDGPHGLQEGDGLPLPLTPQLIARGQERYNIYCTPCHSRTGYGHGMIVQRGYEASANLHSTRLRDAPLGHFFAVITNGFGAMPEYRAQVAPEDRWAIAAYIRALQLSQNAKDSDAPTPAAIKPLTQIATTQGEPAEWANTRHWTSSVANLPTYTTGEVASLHPGPVPGVPSSTAATATTGPLASGQPASGTPKPSPTAATASTGPTKPTATPAPPKANAAAGKQVYLDNCSICHQDTLEGRPPKIPAILNIVARTGEDHVRTTIHEGKPDARPMMPSFAEKLTDAQVDDLIAFLKTGKPAAE</sequence>
<evidence type="ECO:0000256" key="2">
    <source>
        <dbReference type="ARBA" id="ARBA00022723"/>
    </source>
</evidence>
<keyword evidence="8" id="KW-1185">Reference proteome</keyword>
<dbReference type="Pfam" id="PF13442">
    <property type="entry name" value="Cytochrome_CBB3"/>
    <property type="match status" value="1"/>
</dbReference>
<dbReference type="Proteomes" id="UP000236728">
    <property type="component" value="Unassembled WGS sequence"/>
</dbReference>
<dbReference type="GO" id="GO:0046872">
    <property type="term" value="F:metal ion binding"/>
    <property type="evidence" value="ECO:0007669"/>
    <property type="project" value="UniProtKB-KW"/>
</dbReference>
<dbReference type="PROSITE" id="PS51007">
    <property type="entry name" value="CYTC"/>
    <property type="match status" value="2"/>
</dbReference>
<accession>A0A1H5WVZ2</accession>
<evidence type="ECO:0000256" key="5">
    <source>
        <dbReference type="SAM" id="MobiDB-lite"/>
    </source>
</evidence>
<protein>
    <submittedName>
        <fullName evidence="7">Cytochrome c</fullName>
    </submittedName>
</protein>
<keyword evidence="2 4" id="KW-0479">Metal-binding</keyword>
<feature type="compositionally biased region" description="Low complexity" evidence="5">
    <location>
        <begin position="244"/>
        <end position="295"/>
    </location>
</feature>
<dbReference type="GO" id="GO:0009055">
    <property type="term" value="F:electron transfer activity"/>
    <property type="evidence" value="ECO:0007669"/>
    <property type="project" value="InterPro"/>
</dbReference>
<dbReference type="PANTHER" id="PTHR40394">
    <property type="entry name" value="LIPOPROTEIN-RELATED"/>
    <property type="match status" value="1"/>
</dbReference>